<dbReference type="Proteomes" id="UP000192505">
    <property type="component" value="Unassembled WGS sequence"/>
</dbReference>
<dbReference type="InterPro" id="IPR003346">
    <property type="entry name" value="Transposase_20"/>
</dbReference>
<dbReference type="GO" id="GO:0003677">
    <property type="term" value="F:DNA binding"/>
    <property type="evidence" value="ECO:0007669"/>
    <property type="project" value="InterPro"/>
</dbReference>
<name>A0A1W9KPJ6_9BURK</name>
<dbReference type="InterPro" id="IPR002525">
    <property type="entry name" value="Transp_IS110-like_N"/>
</dbReference>
<feature type="domain" description="Transposase IS110-like N-terminal" evidence="1">
    <location>
        <begin position="6"/>
        <end position="150"/>
    </location>
</feature>
<protein>
    <submittedName>
        <fullName evidence="3">IS110 family transposase</fullName>
    </submittedName>
</protein>
<dbReference type="EMBL" id="MTEI01000023">
    <property type="protein sequence ID" value="OQW86065.1"/>
    <property type="molecule type" value="Genomic_DNA"/>
</dbReference>
<feature type="domain" description="Transposase IS116/IS110/IS902 C-terminal" evidence="2">
    <location>
        <begin position="214"/>
        <end position="288"/>
    </location>
</feature>
<evidence type="ECO:0000259" key="2">
    <source>
        <dbReference type="Pfam" id="PF02371"/>
    </source>
</evidence>
<evidence type="ECO:0000259" key="1">
    <source>
        <dbReference type="Pfam" id="PF01548"/>
    </source>
</evidence>
<evidence type="ECO:0000313" key="3">
    <source>
        <dbReference type="EMBL" id="OQW86065.1"/>
    </source>
</evidence>
<sequence>MAIVTVGIDLAKNVFAVHGVDEVGKPALVRPEVPRTKLLELIANLAPCLIGIEACSGAHQWARDFARFGHTVRLMAPKFVAPYRMSGKRGKNDAADAAAIAEAVTRPNMRFVPVKSIEQQSRLFVHRARQGYVEQRTALINRIRGLLSELGIVLPLKAATVRREAHKHLEDLPGWCNTVVGDALSELTRLDERISQYDKYIAQAAKEDVQSVQLMRLSGVGPTTASAIVATVGKGHDFANGRQFCAWLGLVPGQYSSGGKQRLGHITKAGDNYLRTLLILGARSVLNAARNKTDPLSRWAIEVQQRRGYWRAVVAIAAKNARMCWAMLQCGEAFKLPA</sequence>
<proteinExistence type="predicted"/>
<dbReference type="PANTHER" id="PTHR33055:SF3">
    <property type="entry name" value="PUTATIVE TRANSPOSASE FOR IS117-RELATED"/>
    <property type="match status" value="1"/>
</dbReference>
<organism evidence="3 4">
    <name type="scientific">Rhodoferax ferrireducens</name>
    <dbReference type="NCBI Taxonomy" id="192843"/>
    <lineage>
        <taxon>Bacteria</taxon>
        <taxon>Pseudomonadati</taxon>
        <taxon>Pseudomonadota</taxon>
        <taxon>Betaproteobacteria</taxon>
        <taxon>Burkholderiales</taxon>
        <taxon>Comamonadaceae</taxon>
        <taxon>Rhodoferax</taxon>
    </lineage>
</organism>
<accession>A0A1W9KPJ6</accession>
<dbReference type="Pfam" id="PF02371">
    <property type="entry name" value="Transposase_20"/>
    <property type="match status" value="1"/>
</dbReference>
<dbReference type="GO" id="GO:0004803">
    <property type="term" value="F:transposase activity"/>
    <property type="evidence" value="ECO:0007669"/>
    <property type="project" value="InterPro"/>
</dbReference>
<dbReference type="InterPro" id="IPR047650">
    <property type="entry name" value="Transpos_IS110"/>
</dbReference>
<dbReference type="Pfam" id="PF01548">
    <property type="entry name" value="DEDD_Tnp_IS110"/>
    <property type="match status" value="1"/>
</dbReference>
<dbReference type="AlphaFoldDB" id="A0A1W9KPJ6"/>
<gene>
    <name evidence="3" type="ORF">BWK72_18850</name>
</gene>
<evidence type="ECO:0000313" key="4">
    <source>
        <dbReference type="Proteomes" id="UP000192505"/>
    </source>
</evidence>
<comment type="caution">
    <text evidence="3">The sequence shown here is derived from an EMBL/GenBank/DDBJ whole genome shotgun (WGS) entry which is preliminary data.</text>
</comment>
<reference evidence="3 4" key="1">
    <citation type="submission" date="2017-01" db="EMBL/GenBank/DDBJ databases">
        <title>Novel large sulfur bacteria in the metagenomes of groundwater-fed chemosynthetic microbial mats in the Lake Huron basin.</title>
        <authorList>
            <person name="Sharrar A.M."/>
            <person name="Flood B.E."/>
            <person name="Bailey J.V."/>
            <person name="Jones D.S."/>
            <person name="Biddanda B."/>
            <person name="Ruberg S.A."/>
            <person name="Marcus D.N."/>
            <person name="Dick G.J."/>
        </authorList>
    </citation>
    <scope>NUCLEOTIDE SEQUENCE [LARGE SCALE GENOMIC DNA]</scope>
    <source>
        <strain evidence="3">A7</strain>
    </source>
</reference>
<dbReference type="PANTHER" id="PTHR33055">
    <property type="entry name" value="TRANSPOSASE FOR INSERTION SEQUENCE ELEMENT IS1111A"/>
    <property type="match status" value="1"/>
</dbReference>
<dbReference type="GO" id="GO:0006313">
    <property type="term" value="P:DNA transposition"/>
    <property type="evidence" value="ECO:0007669"/>
    <property type="project" value="InterPro"/>
</dbReference>
<dbReference type="NCBIfam" id="NF033542">
    <property type="entry name" value="transpos_IS110"/>
    <property type="match status" value="1"/>
</dbReference>